<evidence type="ECO:0000313" key="1">
    <source>
        <dbReference type="EMBL" id="KAB2603968.1"/>
    </source>
</evidence>
<dbReference type="Proteomes" id="UP000327157">
    <property type="component" value="Unassembled WGS sequence"/>
</dbReference>
<dbReference type="EMBL" id="SMOL01000657">
    <property type="protein sequence ID" value="KAB2603968.1"/>
    <property type="molecule type" value="Genomic_DNA"/>
</dbReference>
<organism evidence="1 2">
    <name type="scientific">Pyrus ussuriensis x Pyrus communis</name>
    <dbReference type="NCBI Taxonomy" id="2448454"/>
    <lineage>
        <taxon>Eukaryota</taxon>
        <taxon>Viridiplantae</taxon>
        <taxon>Streptophyta</taxon>
        <taxon>Embryophyta</taxon>
        <taxon>Tracheophyta</taxon>
        <taxon>Spermatophyta</taxon>
        <taxon>Magnoliopsida</taxon>
        <taxon>eudicotyledons</taxon>
        <taxon>Gunneridae</taxon>
        <taxon>Pentapetalae</taxon>
        <taxon>rosids</taxon>
        <taxon>fabids</taxon>
        <taxon>Rosales</taxon>
        <taxon>Rosaceae</taxon>
        <taxon>Amygdaloideae</taxon>
        <taxon>Maleae</taxon>
        <taxon>Pyrus</taxon>
    </lineage>
</organism>
<protein>
    <submittedName>
        <fullName evidence="1">F-box protein</fullName>
    </submittedName>
</protein>
<reference evidence="1 2" key="1">
    <citation type="submission" date="2019-09" db="EMBL/GenBank/DDBJ databases">
        <authorList>
            <person name="Ou C."/>
        </authorList>
    </citation>
    <scope>NUCLEOTIDE SEQUENCE [LARGE SCALE GENOMIC DNA]</scope>
    <source>
        <strain evidence="1">S2</strain>
        <tissue evidence="1">Leaf</tissue>
    </source>
</reference>
<dbReference type="OrthoDB" id="1865546at2759"/>
<evidence type="ECO:0000313" key="2">
    <source>
        <dbReference type="Proteomes" id="UP000327157"/>
    </source>
</evidence>
<comment type="caution">
    <text evidence="1">The sequence shown here is derived from an EMBL/GenBank/DDBJ whole genome shotgun (WGS) entry which is preliminary data.</text>
</comment>
<gene>
    <name evidence="1" type="ORF">D8674_038746</name>
</gene>
<accession>A0A5N5FLC6</accession>
<keyword evidence="2" id="KW-1185">Reference proteome</keyword>
<sequence>MKKGTTTPTLIQSFLDEPLLEILTTVDSRSFCFLYLAKMMCKHIQRFERVNPLTSWRRHEKVYKFMNGAGSAPIPRPCTHEGCDSTSNRYNNSKLGIDYLKTAISKDHQESMYIYSAILVCQGV</sequence>
<name>A0A5N5FLC6_9ROSA</name>
<dbReference type="AlphaFoldDB" id="A0A5N5FLC6"/>
<reference evidence="1 2" key="2">
    <citation type="submission" date="2019-11" db="EMBL/GenBank/DDBJ databases">
        <title>A de novo genome assembly of a pear dwarfing rootstock.</title>
        <authorList>
            <person name="Wang F."/>
            <person name="Wang J."/>
            <person name="Li S."/>
            <person name="Zhang Y."/>
            <person name="Fang M."/>
            <person name="Ma L."/>
            <person name="Zhao Y."/>
            <person name="Jiang S."/>
        </authorList>
    </citation>
    <scope>NUCLEOTIDE SEQUENCE [LARGE SCALE GENOMIC DNA]</scope>
    <source>
        <strain evidence="1">S2</strain>
        <tissue evidence="1">Leaf</tissue>
    </source>
</reference>
<proteinExistence type="predicted"/>